<organism evidence="2 3">
    <name type="scientific">Brenthis ino</name>
    <name type="common">lesser marbled fritillary</name>
    <dbReference type="NCBI Taxonomy" id="405034"/>
    <lineage>
        <taxon>Eukaryota</taxon>
        <taxon>Metazoa</taxon>
        <taxon>Ecdysozoa</taxon>
        <taxon>Arthropoda</taxon>
        <taxon>Hexapoda</taxon>
        <taxon>Insecta</taxon>
        <taxon>Pterygota</taxon>
        <taxon>Neoptera</taxon>
        <taxon>Endopterygota</taxon>
        <taxon>Lepidoptera</taxon>
        <taxon>Glossata</taxon>
        <taxon>Ditrysia</taxon>
        <taxon>Papilionoidea</taxon>
        <taxon>Nymphalidae</taxon>
        <taxon>Heliconiinae</taxon>
        <taxon>Argynnini</taxon>
        <taxon>Brenthis</taxon>
    </lineage>
</organism>
<dbReference type="Pfam" id="PF03392">
    <property type="entry name" value="OS-D"/>
    <property type="match status" value="1"/>
</dbReference>
<evidence type="ECO:0008006" key="4">
    <source>
        <dbReference type="Google" id="ProtNLM"/>
    </source>
</evidence>
<proteinExistence type="predicted"/>
<dbReference type="InterPro" id="IPR005055">
    <property type="entry name" value="A10/PebIII"/>
</dbReference>
<reference evidence="2" key="1">
    <citation type="submission" date="2021-12" db="EMBL/GenBank/DDBJ databases">
        <authorList>
            <person name="Martin H S."/>
        </authorList>
    </citation>
    <scope>NUCLEOTIDE SEQUENCE</scope>
</reference>
<keyword evidence="1" id="KW-0732">Signal</keyword>
<dbReference type="InterPro" id="IPR036682">
    <property type="entry name" value="OS_D_A10/PebIII_sf"/>
</dbReference>
<name>A0A8J9UZW0_9NEOP</name>
<protein>
    <recommendedName>
        <fullName evidence="4">Chemosensory protein</fullName>
    </recommendedName>
</protein>
<dbReference type="Proteomes" id="UP000838878">
    <property type="component" value="Chromosome 1"/>
</dbReference>
<accession>A0A8J9UZW0</accession>
<keyword evidence="3" id="KW-1185">Reference proteome</keyword>
<feature type="non-terminal residue" evidence="2">
    <location>
        <position position="132"/>
    </location>
</feature>
<dbReference type="OrthoDB" id="6625994at2759"/>
<evidence type="ECO:0000313" key="2">
    <source>
        <dbReference type="EMBL" id="CAH0713323.1"/>
    </source>
</evidence>
<dbReference type="EMBL" id="OV170221">
    <property type="protein sequence ID" value="CAH0713323.1"/>
    <property type="molecule type" value="Genomic_DNA"/>
</dbReference>
<dbReference type="PANTHER" id="PTHR11257">
    <property type="entry name" value="CHEMOSENSORY PROTEIN-RELATED"/>
    <property type="match status" value="1"/>
</dbReference>
<dbReference type="SUPFAM" id="SSF100910">
    <property type="entry name" value="Chemosensory protein Csp2"/>
    <property type="match status" value="1"/>
</dbReference>
<sequence>MASKSIVLLCCFMASVLAVPVEKYTDKYDHINVQEIIENKRLLEAYVNCILDKGKCTPEGKEMKLHVQDALETGCEKCTQKQQDNATLVLEHVIKHERGIWKELTDRFDPDGVWRKKYEERARAKGIIIPQD</sequence>
<feature type="chain" id="PRO_5035451786" description="Chemosensory protein" evidence="1">
    <location>
        <begin position="19"/>
        <end position="132"/>
    </location>
</feature>
<dbReference type="Gene3D" id="1.10.2080.10">
    <property type="entry name" value="Insect odorant-binding protein A10/Ejaculatory bulb-specific protein 3"/>
    <property type="match status" value="1"/>
</dbReference>
<evidence type="ECO:0000313" key="3">
    <source>
        <dbReference type="Proteomes" id="UP000838878"/>
    </source>
</evidence>
<feature type="signal peptide" evidence="1">
    <location>
        <begin position="1"/>
        <end position="18"/>
    </location>
</feature>
<gene>
    <name evidence="2" type="ORF">BINO364_LOCUS496</name>
</gene>
<dbReference type="PANTHER" id="PTHR11257:SF12">
    <property type="entry name" value="EJACULATORY BULB-SPECIFIC PROTEIN 3-RELATED"/>
    <property type="match status" value="1"/>
</dbReference>
<dbReference type="AlphaFoldDB" id="A0A8J9UZW0"/>
<evidence type="ECO:0000256" key="1">
    <source>
        <dbReference type="SAM" id="SignalP"/>
    </source>
</evidence>